<evidence type="ECO:0000313" key="9">
    <source>
        <dbReference type="Proteomes" id="UP000295157"/>
    </source>
</evidence>
<protein>
    <submittedName>
        <fullName evidence="8">(2Fe-2S)-binding protein</fullName>
    </submittedName>
</protein>
<name>A0A4R4NG45_9ACTN</name>
<dbReference type="GO" id="GO:0051537">
    <property type="term" value="F:2 iron, 2 sulfur cluster binding"/>
    <property type="evidence" value="ECO:0007669"/>
    <property type="project" value="UniProtKB-KW"/>
</dbReference>
<keyword evidence="1" id="KW-0001">2Fe-2S</keyword>
<dbReference type="Proteomes" id="UP000295157">
    <property type="component" value="Unassembled WGS sequence"/>
</dbReference>
<evidence type="ECO:0000313" key="8">
    <source>
        <dbReference type="EMBL" id="TDC05772.1"/>
    </source>
</evidence>
<dbReference type="InterPro" id="IPR006058">
    <property type="entry name" value="2Fe2S_fd_BS"/>
</dbReference>
<keyword evidence="9" id="KW-1185">Reference proteome</keyword>
<dbReference type="PANTHER" id="PTHR44379">
    <property type="entry name" value="OXIDOREDUCTASE WITH IRON-SULFUR SUBUNIT"/>
    <property type="match status" value="1"/>
</dbReference>
<dbReference type="Pfam" id="PF01799">
    <property type="entry name" value="Fer2_2"/>
    <property type="match status" value="1"/>
</dbReference>
<evidence type="ECO:0000259" key="6">
    <source>
        <dbReference type="Pfam" id="PF00111"/>
    </source>
</evidence>
<dbReference type="SUPFAM" id="SSF47741">
    <property type="entry name" value="CO dehydrogenase ISP C-domain like"/>
    <property type="match status" value="1"/>
</dbReference>
<dbReference type="Pfam" id="PF00111">
    <property type="entry name" value="Fer2"/>
    <property type="match status" value="1"/>
</dbReference>
<dbReference type="InterPro" id="IPR012675">
    <property type="entry name" value="Beta-grasp_dom_sf"/>
</dbReference>
<accession>A0A4R4NG45</accession>
<dbReference type="EMBL" id="SMJZ01000064">
    <property type="protein sequence ID" value="TDC05772.1"/>
    <property type="molecule type" value="Genomic_DNA"/>
</dbReference>
<gene>
    <name evidence="8" type="ORF">E1267_18380</name>
</gene>
<evidence type="ECO:0000256" key="4">
    <source>
        <dbReference type="ARBA" id="ARBA00023004"/>
    </source>
</evidence>
<dbReference type="OrthoDB" id="159930at2"/>
<keyword evidence="5" id="KW-0411">Iron-sulfur</keyword>
<keyword evidence="2" id="KW-0479">Metal-binding</keyword>
<sequence length="162" mass="17045">MPSQIVSLVVNGERREFIAAPGATLLACLRESLGLIAAKRGCAQGACGTCTVLVEGRPEASCLVPVETVAGASVRTLEGVTAGGELDEVQSAFIDCFATQCGFCTSGMIMVAEALLERNPDPSEDDVIEAVSGNVCRCTGYRPIVIAIMEAARRRRERAVPR</sequence>
<keyword evidence="4" id="KW-0408">Iron</keyword>
<dbReference type="RefSeq" id="WP_132333799.1">
    <property type="nucleotide sequence ID" value="NZ_SMJZ01000064.1"/>
</dbReference>
<evidence type="ECO:0000259" key="7">
    <source>
        <dbReference type="Pfam" id="PF01799"/>
    </source>
</evidence>
<dbReference type="SUPFAM" id="SSF54292">
    <property type="entry name" value="2Fe-2S ferredoxin-like"/>
    <property type="match status" value="1"/>
</dbReference>
<dbReference type="PANTHER" id="PTHR44379:SF8">
    <property type="entry name" value="XANTHINE DEHYDROGENASE IRON-SULFUR-BINDING SUBUNIT XDHC-RELATED"/>
    <property type="match status" value="1"/>
</dbReference>
<comment type="caution">
    <text evidence="8">The sequence shown here is derived from an EMBL/GenBank/DDBJ whole genome shotgun (WGS) entry which is preliminary data.</text>
</comment>
<evidence type="ECO:0000256" key="3">
    <source>
        <dbReference type="ARBA" id="ARBA00023002"/>
    </source>
</evidence>
<dbReference type="InterPro" id="IPR036010">
    <property type="entry name" value="2Fe-2S_ferredoxin-like_sf"/>
</dbReference>
<dbReference type="InterPro" id="IPR002888">
    <property type="entry name" value="2Fe-2S-bd"/>
</dbReference>
<evidence type="ECO:0000256" key="5">
    <source>
        <dbReference type="ARBA" id="ARBA00023014"/>
    </source>
</evidence>
<evidence type="ECO:0000256" key="2">
    <source>
        <dbReference type="ARBA" id="ARBA00022723"/>
    </source>
</evidence>
<keyword evidence="3" id="KW-0560">Oxidoreductase</keyword>
<feature type="domain" description="2Fe-2S ferredoxin-type" evidence="6">
    <location>
        <begin position="10"/>
        <end position="58"/>
    </location>
</feature>
<dbReference type="InterPro" id="IPR051452">
    <property type="entry name" value="Diverse_Oxidoreductases"/>
</dbReference>
<organism evidence="8 9">
    <name type="scientific">Nonomuraea longispora</name>
    <dbReference type="NCBI Taxonomy" id="1848320"/>
    <lineage>
        <taxon>Bacteria</taxon>
        <taxon>Bacillati</taxon>
        <taxon>Actinomycetota</taxon>
        <taxon>Actinomycetes</taxon>
        <taxon>Streptosporangiales</taxon>
        <taxon>Streptosporangiaceae</taxon>
        <taxon>Nonomuraea</taxon>
    </lineage>
</organism>
<dbReference type="Gene3D" id="3.10.20.30">
    <property type="match status" value="1"/>
</dbReference>
<feature type="domain" description="[2Fe-2S]-binding" evidence="7">
    <location>
        <begin position="76"/>
        <end position="148"/>
    </location>
</feature>
<reference evidence="8 9" key="1">
    <citation type="submission" date="2019-02" db="EMBL/GenBank/DDBJ databases">
        <title>Draft genome sequences of novel Actinobacteria.</title>
        <authorList>
            <person name="Sahin N."/>
            <person name="Ay H."/>
            <person name="Saygin H."/>
        </authorList>
    </citation>
    <scope>NUCLEOTIDE SEQUENCE [LARGE SCALE GENOMIC DNA]</scope>
    <source>
        <strain evidence="8 9">KC201</strain>
    </source>
</reference>
<dbReference type="GO" id="GO:0016491">
    <property type="term" value="F:oxidoreductase activity"/>
    <property type="evidence" value="ECO:0007669"/>
    <property type="project" value="UniProtKB-KW"/>
</dbReference>
<dbReference type="GO" id="GO:0046872">
    <property type="term" value="F:metal ion binding"/>
    <property type="evidence" value="ECO:0007669"/>
    <property type="project" value="UniProtKB-KW"/>
</dbReference>
<dbReference type="AlphaFoldDB" id="A0A4R4NG45"/>
<evidence type="ECO:0000256" key="1">
    <source>
        <dbReference type="ARBA" id="ARBA00022714"/>
    </source>
</evidence>
<dbReference type="CDD" id="cd00207">
    <property type="entry name" value="fer2"/>
    <property type="match status" value="1"/>
</dbReference>
<dbReference type="InterPro" id="IPR036884">
    <property type="entry name" value="2Fe-2S-bd_dom_sf"/>
</dbReference>
<dbReference type="PROSITE" id="PS00197">
    <property type="entry name" value="2FE2S_FER_1"/>
    <property type="match status" value="1"/>
</dbReference>
<proteinExistence type="predicted"/>
<dbReference type="InterPro" id="IPR001041">
    <property type="entry name" value="2Fe-2S_ferredoxin-type"/>
</dbReference>
<dbReference type="Gene3D" id="1.10.150.120">
    <property type="entry name" value="[2Fe-2S]-binding domain"/>
    <property type="match status" value="1"/>
</dbReference>